<dbReference type="OMA" id="CTKFRTE"/>
<dbReference type="Gene3D" id="3.75.10.10">
    <property type="entry name" value="L-arginine/glycine Amidinotransferase, Chain A"/>
    <property type="match status" value="1"/>
</dbReference>
<dbReference type="OrthoDB" id="10016839at2759"/>
<dbReference type="PANTHER" id="PTHR12737:SF9">
    <property type="entry name" value="DIMETHYLARGININASE"/>
    <property type="match status" value="1"/>
</dbReference>
<comment type="caution">
    <text evidence="3">The sequence shown here is derived from an EMBL/GenBank/DDBJ whole genome shotgun (WGS) entry which is preliminary data.</text>
</comment>
<evidence type="ECO:0000313" key="4">
    <source>
        <dbReference type="Proteomes" id="UP000287033"/>
    </source>
</evidence>
<reference evidence="3 4" key="1">
    <citation type="journal article" date="2018" name="Nat. Ecol. Evol.">
        <title>Shark genomes provide insights into elasmobranch evolution and the origin of vertebrates.</title>
        <authorList>
            <person name="Hara Y"/>
            <person name="Yamaguchi K"/>
            <person name="Onimaru K"/>
            <person name="Kadota M"/>
            <person name="Koyanagi M"/>
            <person name="Keeley SD"/>
            <person name="Tatsumi K"/>
            <person name="Tanaka K"/>
            <person name="Motone F"/>
            <person name="Kageyama Y"/>
            <person name="Nozu R"/>
            <person name="Adachi N"/>
            <person name="Nishimura O"/>
            <person name="Nakagawa R"/>
            <person name="Tanegashima C"/>
            <person name="Kiyatake I"/>
            <person name="Matsumoto R"/>
            <person name="Murakumo K"/>
            <person name="Nishida K"/>
            <person name="Terakita A"/>
            <person name="Kuratani S"/>
            <person name="Sato K"/>
            <person name="Hyodo S Kuraku.S."/>
        </authorList>
    </citation>
    <scope>NUCLEOTIDE SEQUENCE [LARGE SCALE GENOMIC DNA]</scope>
</reference>
<keyword evidence="4" id="KW-1185">Reference proteome</keyword>
<name>A0A401TWU4_CHIPU</name>
<feature type="non-terminal residue" evidence="3">
    <location>
        <position position="101"/>
    </location>
</feature>
<gene>
    <name evidence="3" type="ORF">chiPu_0031270</name>
</gene>
<comment type="similarity">
    <text evidence="1">Belongs to the DDAH family.</text>
</comment>
<evidence type="ECO:0000256" key="2">
    <source>
        <dbReference type="ARBA" id="ARBA00022801"/>
    </source>
</evidence>
<dbReference type="GO" id="GO:0006525">
    <property type="term" value="P:arginine metabolic process"/>
    <property type="evidence" value="ECO:0007669"/>
    <property type="project" value="TreeGrafter"/>
</dbReference>
<dbReference type="Proteomes" id="UP000287033">
    <property type="component" value="Unassembled WGS sequence"/>
</dbReference>
<protein>
    <submittedName>
        <fullName evidence="3">Uncharacterized protein</fullName>
    </submittedName>
</protein>
<dbReference type="AlphaFoldDB" id="A0A401TWU4"/>
<evidence type="ECO:0000256" key="1">
    <source>
        <dbReference type="ARBA" id="ARBA00008532"/>
    </source>
</evidence>
<dbReference type="GO" id="GO:0016403">
    <property type="term" value="F:dimethylargininase activity"/>
    <property type="evidence" value="ECO:0007669"/>
    <property type="project" value="TreeGrafter"/>
</dbReference>
<evidence type="ECO:0000313" key="3">
    <source>
        <dbReference type="EMBL" id="GCC47102.1"/>
    </source>
</evidence>
<dbReference type="GO" id="GO:0000052">
    <property type="term" value="P:citrulline metabolic process"/>
    <property type="evidence" value="ECO:0007669"/>
    <property type="project" value="TreeGrafter"/>
</dbReference>
<dbReference type="InterPro" id="IPR033199">
    <property type="entry name" value="DDAH-like"/>
</dbReference>
<accession>A0A401TWU4</accession>
<keyword evidence="2" id="KW-0378">Hydrolase</keyword>
<dbReference type="GO" id="GO:0016597">
    <property type="term" value="F:amino acid binding"/>
    <property type="evidence" value="ECO:0007669"/>
    <property type="project" value="TreeGrafter"/>
</dbReference>
<dbReference type="STRING" id="137246.A0A401TWU4"/>
<sequence length="101" mass="11066">MAGSAAPYARYNVAIVRDLADSLADQALRMNKDQEQRVDMEKARQEHKIYIDSLRSIQGLEVVELPGDSSLPDCVFVEDTAVVCGDTALLSRPGATSRRAE</sequence>
<dbReference type="PANTHER" id="PTHR12737">
    <property type="entry name" value="DIMETHYLARGININE DIMETHYLAMINOHYDROLASE"/>
    <property type="match status" value="1"/>
</dbReference>
<proteinExistence type="inferred from homology"/>
<dbReference type="SUPFAM" id="SSF55909">
    <property type="entry name" value="Pentein"/>
    <property type="match status" value="1"/>
</dbReference>
<dbReference type="EMBL" id="BEZZ01205691">
    <property type="protein sequence ID" value="GCC47102.1"/>
    <property type="molecule type" value="Genomic_DNA"/>
</dbReference>
<dbReference type="GO" id="GO:0045429">
    <property type="term" value="P:positive regulation of nitric oxide biosynthetic process"/>
    <property type="evidence" value="ECO:0007669"/>
    <property type="project" value="TreeGrafter"/>
</dbReference>
<organism evidence="3 4">
    <name type="scientific">Chiloscyllium punctatum</name>
    <name type="common">Brownbanded bambooshark</name>
    <name type="synonym">Hemiscyllium punctatum</name>
    <dbReference type="NCBI Taxonomy" id="137246"/>
    <lineage>
        <taxon>Eukaryota</taxon>
        <taxon>Metazoa</taxon>
        <taxon>Chordata</taxon>
        <taxon>Craniata</taxon>
        <taxon>Vertebrata</taxon>
        <taxon>Chondrichthyes</taxon>
        <taxon>Elasmobranchii</taxon>
        <taxon>Galeomorphii</taxon>
        <taxon>Galeoidea</taxon>
        <taxon>Orectolobiformes</taxon>
        <taxon>Hemiscylliidae</taxon>
        <taxon>Chiloscyllium</taxon>
    </lineage>
</organism>